<accession>A0A6A6NKM9</accession>
<evidence type="ECO:0000313" key="2">
    <source>
        <dbReference type="EMBL" id="KAF2452235.1"/>
    </source>
</evidence>
<dbReference type="Proteomes" id="UP000799766">
    <property type="component" value="Unassembled WGS sequence"/>
</dbReference>
<organism evidence="2 3">
    <name type="scientific">Lineolata rhizophorae</name>
    <dbReference type="NCBI Taxonomy" id="578093"/>
    <lineage>
        <taxon>Eukaryota</taxon>
        <taxon>Fungi</taxon>
        <taxon>Dikarya</taxon>
        <taxon>Ascomycota</taxon>
        <taxon>Pezizomycotina</taxon>
        <taxon>Dothideomycetes</taxon>
        <taxon>Dothideomycetes incertae sedis</taxon>
        <taxon>Lineolatales</taxon>
        <taxon>Lineolataceae</taxon>
        <taxon>Lineolata</taxon>
    </lineage>
</organism>
<sequence>MGGRGAVHYHGGFFAGGCCFHGATIACICRIHILERFVFDWDWTPSVGFWIPPWDVWTNRNCWVLTLVLLFLGVFLFFLILLSMETVVILF</sequence>
<name>A0A6A6NKM9_9PEZI</name>
<protein>
    <recommendedName>
        <fullName evidence="4">Transmembrane protein</fullName>
    </recommendedName>
</protein>
<evidence type="ECO:0000256" key="1">
    <source>
        <dbReference type="SAM" id="Phobius"/>
    </source>
</evidence>
<dbReference type="PROSITE" id="PS51257">
    <property type="entry name" value="PROKAR_LIPOPROTEIN"/>
    <property type="match status" value="1"/>
</dbReference>
<gene>
    <name evidence="2" type="ORF">BDY21DRAFT_359805</name>
</gene>
<reference evidence="2" key="1">
    <citation type="journal article" date="2020" name="Stud. Mycol.">
        <title>101 Dothideomycetes genomes: a test case for predicting lifestyles and emergence of pathogens.</title>
        <authorList>
            <person name="Haridas S."/>
            <person name="Albert R."/>
            <person name="Binder M."/>
            <person name="Bloem J."/>
            <person name="Labutti K."/>
            <person name="Salamov A."/>
            <person name="Andreopoulos B."/>
            <person name="Baker S."/>
            <person name="Barry K."/>
            <person name="Bills G."/>
            <person name="Bluhm B."/>
            <person name="Cannon C."/>
            <person name="Castanera R."/>
            <person name="Culley D."/>
            <person name="Daum C."/>
            <person name="Ezra D."/>
            <person name="Gonzalez J."/>
            <person name="Henrissat B."/>
            <person name="Kuo A."/>
            <person name="Liang C."/>
            <person name="Lipzen A."/>
            <person name="Lutzoni F."/>
            <person name="Magnuson J."/>
            <person name="Mondo S."/>
            <person name="Nolan M."/>
            <person name="Ohm R."/>
            <person name="Pangilinan J."/>
            <person name="Park H.-J."/>
            <person name="Ramirez L."/>
            <person name="Alfaro M."/>
            <person name="Sun H."/>
            <person name="Tritt A."/>
            <person name="Yoshinaga Y."/>
            <person name="Zwiers L.-H."/>
            <person name="Turgeon B."/>
            <person name="Goodwin S."/>
            <person name="Spatafora J."/>
            <person name="Crous P."/>
            <person name="Grigoriev I."/>
        </authorList>
    </citation>
    <scope>NUCLEOTIDE SEQUENCE</scope>
    <source>
        <strain evidence="2">ATCC 16933</strain>
    </source>
</reference>
<keyword evidence="1" id="KW-0812">Transmembrane</keyword>
<dbReference type="AlphaFoldDB" id="A0A6A6NKM9"/>
<evidence type="ECO:0000313" key="3">
    <source>
        <dbReference type="Proteomes" id="UP000799766"/>
    </source>
</evidence>
<keyword evidence="3" id="KW-1185">Reference proteome</keyword>
<keyword evidence="1" id="KW-0472">Membrane</keyword>
<feature type="transmembrane region" description="Helical" evidence="1">
    <location>
        <begin position="63"/>
        <end position="82"/>
    </location>
</feature>
<proteinExistence type="predicted"/>
<keyword evidence="1" id="KW-1133">Transmembrane helix</keyword>
<dbReference type="EMBL" id="MU001737">
    <property type="protein sequence ID" value="KAF2452235.1"/>
    <property type="molecule type" value="Genomic_DNA"/>
</dbReference>
<evidence type="ECO:0008006" key="4">
    <source>
        <dbReference type="Google" id="ProtNLM"/>
    </source>
</evidence>
<feature type="transmembrane region" description="Helical" evidence="1">
    <location>
        <begin position="12"/>
        <end position="33"/>
    </location>
</feature>